<evidence type="ECO:0000256" key="3">
    <source>
        <dbReference type="SAM" id="MobiDB-lite"/>
    </source>
</evidence>
<dbReference type="Gene3D" id="3.40.50.720">
    <property type="entry name" value="NAD(P)-binding Rossmann-like Domain"/>
    <property type="match status" value="1"/>
</dbReference>
<name>A0A286GBN3_9BACT</name>
<dbReference type="CDD" id="cd05233">
    <property type="entry name" value="SDR_c"/>
    <property type="match status" value="1"/>
</dbReference>
<evidence type="ECO:0000256" key="1">
    <source>
        <dbReference type="ARBA" id="ARBA00006484"/>
    </source>
</evidence>
<dbReference type="PANTHER" id="PTHR24321:SF15">
    <property type="entry name" value="OXIDOREDUCTASE UCPA"/>
    <property type="match status" value="1"/>
</dbReference>
<organism evidence="4 5">
    <name type="scientific">Spirosoma fluviale</name>
    <dbReference type="NCBI Taxonomy" id="1597977"/>
    <lineage>
        <taxon>Bacteria</taxon>
        <taxon>Pseudomonadati</taxon>
        <taxon>Bacteroidota</taxon>
        <taxon>Cytophagia</taxon>
        <taxon>Cytophagales</taxon>
        <taxon>Cytophagaceae</taxon>
        <taxon>Spirosoma</taxon>
    </lineage>
</organism>
<dbReference type="InterPro" id="IPR036291">
    <property type="entry name" value="NAD(P)-bd_dom_sf"/>
</dbReference>
<dbReference type="InterPro" id="IPR002347">
    <property type="entry name" value="SDR_fam"/>
</dbReference>
<feature type="region of interest" description="Disordered" evidence="3">
    <location>
        <begin position="1"/>
        <end position="27"/>
    </location>
</feature>
<keyword evidence="5" id="KW-1185">Reference proteome</keyword>
<dbReference type="Proteomes" id="UP000219452">
    <property type="component" value="Unassembled WGS sequence"/>
</dbReference>
<sequence length="305" mass="32687">MPTADAARSGEMQVTSQPTGRSDASAVGTTPKQYIRITFWFKAYIVSLGEYSYCMISRFTEQVAIITGGADGIGKGIAKRIASEGATVVLFDINTASLDRTVSEFIEMGLAVSGQPVDISDEALVIAAIDQVVQTYGRLDIMVNSAGIVGLTSTKITDYSVADYDRIYRINLRGAFLMTKYAIKAMEPRNYGRILHMASIAGKEGNPFMAGYSSMKAGVIGLVKGVGKEYAETGITVNGIAPAVIKTPLNEDTAPEQMAYMLAKIPMKRLGTVEEVASLAAWILSEEASFNTGFIFDLSGGRATY</sequence>
<evidence type="ECO:0000256" key="2">
    <source>
        <dbReference type="ARBA" id="ARBA00023002"/>
    </source>
</evidence>
<comment type="similarity">
    <text evidence="1">Belongs to the short-chain dehydrogenases/reductases (SDR) family.</text>
</comment>
<dbReference type="SUPFAM" id="SSF51735">
    <property type="entry name" value="NAD(P)-binding Rossmann-fold domains"/>
    <property type="match status" value="1"/>
</dbReference>
<accession>A0A286GBN3</accession>
<dbReference type="AlphaFoldDB" id="A0A286GBN3"/>
<keyword evidence="2" id="KW-0560">Oxidoreductase</keyword>
<gene>
    <name evidence="4" type="ORF">SAMN06269250_4260</name>
</gene>
<proteinExistence type="inferred from homology"/>
<dbReference type="Pfam" id="PF13561">
    <property type="entry name" value="adh_short_C2"/>
    <property type="match status" value="1"/>
</dbReference>
<dbReference type="PANTHER" id="PTHR24321">
    <property type="entry name" value="DEHYDROGENASES, SHORT CHAIN"/>
    <property type="match status" value="1"/>
</dbReference>
<feature type="compositionally biased region" description="Polar residues" evidence="3">
    <location>
        <begin position="12"/>
        <end position="27"/>
    </location>
</feature>
<dbReference type="EMBL" id="OCNH01000003">
    <property type="protein sequence ID" value="SOD92920.1"/>
    <property type="molecule type" value="Genomic_DNA"/>
</dbReference>
<dbReference type="FunFam" id="3.40.50.720:FF:000173">
    <property type="entry name" value="3-oxoacyl-[acyl-carrier protein] reductase"/>
    <property type="match status" value="1"/>
</dbReference>
<evidence type="ECO:0000313" key="5">
    <source>
        <dbReference type="Proteomes" id="UP000219452"/>
    </source>
</evidence>
<dbReference type="PRINTS" id="PR00081">
    <property type="entry name" value="GDHRDH"/>
</dbReference>
<dbReference type="GO" id="GO:0016491">
    <property type="term" value="F:oxidoreductase activity"/>
    <property type="evidence" value="ECO:0007669"/>
    <property type="project" value="UniProtKB-KW"/>
</dbReference>
<dbReference type="PRINTS" id="PR00080">
    <property type="entry name" value="SDRFAMILY"/>
</dbReference>
<evidence type="ECO:0000313" key="4">
    <source>
        <dbReference type="EMBL" id="SOD92920.1"/>
    </source>
</evidence>
<reference evidence="5" key="1">
    <citation type="submission" date="2017-09" db="EMBL/GenBank/DDBJ databases">
        <authorList>
            <person name="Varghese N."/>
            <person name="Submissions S."/>
        </authorList>
    </citation>
    <scope>NUCLEOTIDE SEQUENCE [LARGE SCALE GENOMIC DNA]</scope>
    <source>
        <strain evidence="5">DSM 29961</strain>
    </source>
</reference>
<protein>
    <submittedName>
        <fullName evidence="4">3-oxoacyl-[acyl-carrier protein] reductase</fullName>
    </submittedName>
</protein>